<dbReference type="AlphaFoldDB" id="G8YPK0"/>
<feature type="transmembrane region" description="Helical" evidence="9">
    <location>
        <begin position="120"/>
        <end position="139"/>
    </location>
</feature>
<reference evidence="10 11" key="1">
    <citation type="journal article" date="2012" name="G3 (Bethesda)">
        <title>Pichia sorbitophila, an interspecies yeast hybrid reveals early steps of genome resolution following polyploidization.</title>
        <authorList>
            <person name="Leh Louis V."/>
            <person name="Despons L."/>
            <person name="Friedrich A."/>
            <person name="Martin T."/>
            <person name="Durrens P."/>
            <person name="Casaregola S."/>
            <person name="Neuveglise C."/>
            <person name="Fairhead C."/>
            <person name="Marck C."/>
            <person name="Cruz J.A."/>
            <person name="Straub M.L."/>
            <person name="Kugler V."/>
            <person name="Sacerdot C."/>
            <person name="Uzunov Z."/>
            <person name="Thierry A."/>
            <person name="Weiss S."/>
            <person name="Bleykasten C."/>
            <person name="De Montigny J."/>
            <person name="Jacques N."/>
            <person name="Jung P."/>
            <person name="Lemaire M."/>
            <person name="Mallet S."/>
            <person name="Morel G."/>
            <person name="Richard G.F."/>
            <person name="Sarkar A."/>
            <person name="Savel G."/>
            <person name="Schacherer J."/>
            <person name="Seret M.L."/>
            <person name="Talla E."/>
            <person name="Samson G."/>
            <person name="Jubin C."/>
            <person name="Poulain J."/>
            <person name="Vacherie B."/>
            <person name="Barbe V."/>
            <person name="Pelletier E."/>
            <person name="Sherman D.J."/>
            <person name="Westhof E."/>
            <person name="Weissenbach J."/>
            <person name="Baret P.V."/>
            <person name="Wincker P."/>
            <person name="Gaillardin C."/>
            <person name="Dujon B."/>
            <person name="Souciet J.L."/>
        </authorList>
    </citation>
    <scope>NUCLEOTIDE SEQUENCE [LARGE SCALE GENOMIC DNA]</scope>
    <source>
        <strain evidence="11">ATCC MYA-4447 / BCRC 22081 / CBS 7064 / NBRC 10061 / NRRL Y-12695</strain>
    </source>
</reference>
<dbReference type="FunCoup" id="G8YPK0">
    <property type="interactions" value="57"/>
</dbReference>
<comment type="similarity">
    <text evidence="2">Belongs to the oligopeptide OPT transporter family.</text>
</comment>
<feature type="transmembrane region" description="Helical" evidence="9">
    <location>
        <begin position="681"/>
        <end position="700"/>
    </location>
</feature>
<evidence type="ECO:0000256" key="4">
    <source>
        <dbReference type="ARBA" id="ARBA00022692"/>
    </source>
</evidence>
<dbReference type="OrthoDB" id="9986677at2759"/>
<proteinExistence type="inferred from homology"/>
<sequence>MSEEKAREILEPALDEFENDPNFPVEVYDLIKKLLGHETNTGLSTIAIGKKFEVLEKVDKVKPDSDHESSDYDYFSSVFDYSLQLRTEAAIIYFWSPYPEVRSVTDPYDDPSLPCESWRVYLVGIIWVGITSFINQYFIQRYPLISLPSSSCQILLYPCGVLLSYLPNLKIPLFKGKHIMLNPGPWSYKEQMLASMMVSITSNPYIEGPIYAMKMPEFYNEKWVSWGFQILWGLSTQFVGFGLAGIIRKFCIYPSKSLWPSVLPTLAVNRALLVPEKAENIHGWTVSRYTYFFIIFAASFIWYWVPGYLFTGLSQFNWLTWIKPDNFNLATITGGSSGLGLNPIPSFDWNIINVAISPLIYPFFNLANSFAGALIGFFVIAAVFYTNTYWTGYLPINSSGTFNNKGEPYQIGKILNEQGLLDNKKYQDYGPPFYTAANVVLYGAFFASYPFTIFYTIMTNWSDIVFAMKSLMKALVDFKRSSSFGYDDAHCRMMRHYKEVPEWIYMTILVIAIVLGIVCVEVYPTSTPVWGIFFTIGINFLFLIPFTTLYSLTGFQLTMNVLVELIVGYALPGKPNAHLILKSYGTQTDMQAQDYVSNNKMAHYAKISPWSAFRVQVLATFINLFISLAIINWQITSFKGLCTPDQPQRFTCSANAEVYFSASVIWGVIGPKKIFDGLYPMLRWCFLIGFLLVIPCYFIFRVLPRKYRSYWQPAIIMGGILNFYAPYNLNYIIMGIYISFIFMYYIKKHYLTWWEKYNYITTGGLTSGLAISSVVLFFSVNYHPKTLSWWGNNVNSKGIDGAGGMPLKDIRDAPGGYFGPRKGHFP</sequence>
<dbReference type="EMBL" id="FO082056">
    <property type="protein sequence ID" value="CCE78585.1"/>
    <property type="molecule type" value="Genomic_DNA"/>
</dbReference>
<dbReference type="eggNOG" id="KOG2262">
    <property type="taxonomic scope" value="Eukaryota"/>
</dbReference>
<keyword evidence="5" id="KW-0571">Peptide transport</keyword>
<dbReference type="GO" id="GO:0016020">
    <property type="term" value="C:membrane"/>
    <property type="evidence" value="ECO:0007669"/>
    <property type="project" value="UniProtKB-SubCell"/>
</dbReference>
<feature type="transmembrane region" description="Helical" evidence="9">
    <location>
        <begin position="371"/>
        <end position="390"/>
    </location>
</feature>
<feature type="transmembrane region" description="Helical" evidence="9">
    <location>
        <begin position="731"/>
        <end position="747"/>
    </location>
</feature>
<evidence type="ECO:0000256" key="9">
    <source>
        <dbReference type="SAM" id="Phobius"/>
    </source>
</evidence>
<evidence type="ECO:0000256" key="2">
    <source>
        <dbReference type="ARBA" id="ARBA00008807"/>
    </source>
</evidence>
<feature type="transmembrane region" description="Helical" evidence="9">
    <location>
        <begin position="615"/>
        <end position="635"/>
    </location>
</feature>
<evidence type="ECO:0000313" key="11">
    <source>
        <dbReference type="Proteomes" id="UP000005222"/>
    </source>
</evidence>
<feature type="transmembrane region" description="Helical" evidence="9">
    <location>
        <begin position="289"/>
        <end position="305"/>
    </location>
</feature>
<evidence type="ECO:0000313" key="10">
    <source>
        <dbReference type="EMBL" id="CCE78585.1"/>
    </source>
</evidence>
<dbReference type="OMA" id="ARINGWS"/>
<protein>
    <submittedName>
        <fullName evidence="10">Piso0_000609 protein</fullName>
    </submittedName>
</protein>
<dbReference type="GO" id="GO:0015031">
    <property type="term" value="P:protein transport"/>
    <property type="evidence" value="ECO:0007669"/>
    <property type="project" value="UniProtKB-KW"/>
</dbReference>
<keyword evidence="7 9" id="KW-1133">Transmembrane helix</keyword>
<keyword evidence="6" id="KW-0653">Protein transport</keyword>
<accession>G8YPK0</accession>
<evidence type="ECO:0000256" key="7">
    <source>
        <dbReference type="ARBA" id="ARBA00022989"/>
    </source>
</evidence>
<evidence type="ECO:0000256" key="3">
    <source>
        <dbReference type="ARBA" id="ARBA00022448"/>
    </source>
</evidence>
<dbReference type="InterPro" id="IPR004648">
    <property type="entry name" value="Oligpept_transpt"/>
</dbReference>
<feature type="transmembrane region" description="Helical" evidence="9">
    <location>
        <begin position="347"/>
        <end position="364"/>
    </location>
</feature>
<dbReference type="Pfam" id="PF03169">
    <property type="entry name" value="OPT"/>
    <property type="match status" value="1"/>
</dbReference>
<evidence type="ECO:0000256" key="6">
    <source>
        <dbReference type="ARBA" id="ARBA00022927"/>
    </source>
</evidence>
<dbReference type="GO" id="GO:0035673">
    <property type="term" value="F:oligopeptide transmembrane transporter activity"/>
    <property type="evidence" value="ECO:0007669"/>
    <property type="project" value="InterPro"/>
</dbReference>
<feature type="transmembrane region" description="Helical" evidence="9">
    <location>
        <begin position="226"/>
        <end position="247"/>
    </location>
</feature>
<feature type="transmembrane region" description="Helical" evidence="9">
    <location>
        <begin position="145"/>
        <end position="166"/>
    </location>
</feature>
<dbReference type="NCBIfam" id="TIGR00727">
    <property type="entry name" value="ISP4_OPT"/>
    <property type="match status" value="1"/>
</dbReference>
<keyword evidence="8 9" id="KW-0472">Membrane</keyword>
<comment type="subcellular location">
    <subcellularLocation>
        <location evidence="1">Membrane</location>
        <topology evidence="1">Multi-pass membrane protein</topology>
    </subcellularLocation>
</comment>
<feature type="transmembrane region" description="Helical" evidence="9">
    <location>
        <begin position="503"/>
        <end position="523"/>
    </location>
</feature>
<name>G8YPK0_PICSO</name>
<dbReference type="PANTHER" id="PTHR22601">
    <property type="entry name" value="ISP4 LIKE PROTEIN"/>
    <property type="match status" value="1"/>
</dbReference>
<keyword evidence="11" id="KW-1185">Reference proteome</keyword>
<dbReference type="InterPro" id="IPR004813">
    <property type="entry name" value="OPT"/>
</dbReference>
<evidence type="ECO:0000256" key="8">
    <source>
        <dbReference type="ARBA" id="ARBA00023136"/>
    </source>
</evidence>
<evidence type="ECO:0000256" key="1">
    <source>
        <dbReference type="ARBA" id="ARBA00004141"/>
    </source>
</evidence>
<feature type="transmembrane region" description="Helical" evidence="9">
    <location>
        <begin position="759"/>
        <end position="780"/>
    </location>
</feature>
<dbReference type="InParanoid" id="G8YPK0"/>
<organism evidence="10 11">
    <name type="scientific">Pichia sorbitophila (strain ATCC MYA-4447 / BCRC 22081 / CBS 7064 / NBRC 10061 / NRRL Y-12695)</name>
    <name type="common">Hybrid yeast</name>
    <dbReference type="NCBI Taxonomy" id="559304"/>
    <lineage>
        <taxon>Eukaryota</taxon>
        <taxon>Fungi</taxon>
        <taxon>Dikarya</taxon>
        <taxon>Ascomycota</taxon>
        <taxon>Saccharomycotina</taxon>
        <taxon>Pichiomycetes</taxon>
        <taxon>Debaryomycetaceae</taxon>
        <taxon>Millerozyma</taxon>
    </lineage>
</organism>
<keyword evidence="3" id="KW-0813">Transport</keyword>
<gene>
    <name evidence="10" type="primary">Piso0_000609</name>
    <name evidence="10" type="ORF">GNLVRS01_PISO0D00223g</name>
</gene>
<evidence type="ECO:0000256" key="5">
    <source>
        <dbReference type="ARBA" id="ARBA00022856"/>
    </source>
</evidence>
<feature type="transmembrane region" description="Helical" evidence="9">
    <location>
        <begin position="439"/>
        <end position="458"/>
    </location>
</feature>
<dbReference type="HOGENOM" id="CLU_004965_1_0_1"/>
<feature type="transmembrane region" description="Helical" evidence="9">
    <location>
        <begin position="529"/>
        <end position="552"/>
    </location>
</feature>
<keyword evidence="4 9" id="KW-0812">Transmembrane</keyword>
<dbReference type="Proteomes" id="UP000005222">
    <property type="component" value="Chromosome D"/>
</dbReference>
<dbReference type="NCBIfam" id="TIGR00728">
    <property type="entry name" value="OPT_sfam"/>
    <property type="match status" value="1"/>
</dbReference>